<name>A0A919XJ49_9BACL</name>
<comment type="caution">
    <text evidence="2">The sequence shown here is derived from an EMBL/GenBank/DDBJ whole genome shotgun (WGS) entry which is preliminary data.</text>
</comment>
<evidence type="ECO:0000313" key="3">
    <source>
        <dbReference type="Proteomes" id="UP000679779"/>
    </source>
</evidence>
<dbReference type="InterPro" id="IPR014710">
    <property type="entry name" value="RmlC-like_jellyroll"/>
</dbReference>
<reference evidence="2" key="1">
    <citation type="submission" date="2021-03" db="EMBL/GenBank/DDBJ databases">
        <title>Antimicrobial resistance genes in bacteria isolated from Japanese honey, and their potential for conferring macrolide and lincosamide resistance in the American foulbrood pathogen Paenibacillus larvae.</title>
        <authorList>
            <person name="Okamoto M."/>
            <person name="Kumagai M."/>
            <person name="Kanamori H."/>
            <person name="Takamatsu D."/>
        </authorList>
    </citation>
    <scope>NUCLEOTIDE SEQUENCE</scope>
    <source>
        <strain evidence="2">J2TS6</strain>
    </source>
</reference>
<protein>
    <recommendedName>
        <fullName evidence="1">Cupin type-2 domain-containing protein</fullName>
    </recommendedName>
</protein>
<dbReference type="InterPro" id="IPR011051">
    <property type="entry name" value="RmlC_Cupin_sf"/>
</dbReference>
<feature type="domain" description="Cupin type-2" evidence="1">
    <location>
        <begin position="39"/>
        <end position="97"/>
    </location>
</feature>
<proteinExistence type="predicted"/>
<gene>
    <name evidence="2" type="ORF">J2TS6_28280</name>
</gene>
<accession>A0A919XJ49</accession>
<keyword evidence="3" id="KW-1185">Reference proteome</keyword>
<dbReference type="RefSeq" id="WP_160042593.1">
    <property type="nucleotide sequence ID" value="NZ_BORQ01000003.1"/>
</dbReference>
<dbReference type="EMBL" id="BORQ01000003">
    <property type="protein sequence ID" value="GIO31687.1"/>
    <property type="molecule type" value="Genomic_DNA"/>
</dbReference>
<organism evidence="2 3">
    <name type="scientific">Paenibacillus albilobatus</name>
    <dbReference type="NCBI Taxonomy" id="2716884"/>
    <lineage>
        <taxon>Bacteria</taxon>
        <taxon>Bacillati</taxon>
        <taxon>Bacillota</taxon>
        <taxon>Bacilli</taxon>
        <taxon>Bacillales</taxon>
        <taxon>Paenibacillaceae</taxon>
        <taxon>Paenibacillus</taxon>
    </lineage>
</organism>
<dbReference type="Gene3D" id="2.60.120.10">
    <property type="entry name" value="Jelly Rolls"/>
    <property type="match status" value="1"/>
</dbReference>
<dbReference type="AlphaFoldDB" id="A0A919XJ49"/>
<evidence type="ECO:0000259" key="1">
    <source>
        <dbReference type="Pfam" id="PF07883"/>
    </source>
</evidence>
<evidence type="ECO:0000313" key="2">
    <source>
        <dbReference type="EMBL" id="GIO31687.1"/>
    </source>
</evidence>
<sequence length="114" mass="12323">MKIVDFGSEKGRIIEAFGSQNLAMTRILSSSGELQTGCMHLGPNGVVGYHQATVPQLFLVVGGEGFVKGKENEELPIQAGSAAFWEAGEWHETRTEQGLTAIVIEGESLKLYLE</sequence>
<dbReference type="InterPro" id="IPR013096">
    <property type="entry name" value="Cupin_2"/>
</dbReference>
<dbReference type="Proteomes" id="UP000679779">
    <property type="component" value="Unassembled WGS sequence"/>
</dbReference>
<dbReference type="Pfam" id="PF07883">
    <property type="entry name" value="Cupin_2"/>
    <property type="match status" value="1"/>
</dbReference>
<dbReference type="SUPFAM" id="SSF51182">
    <property type="entry name" value="RmlC-like cupins"/>
    <property type="match status" value="1"/>
</dbReference>